<accession>A0AAE1NRW3</accession>
<dbReference type="InterPro" id="IPR008979">
    <property type="entry name" value="Galactose-bd-like_sf"/>
</dbReference>
<reference evidence="2" key="1">
    <citation type="submission" date="2023-11" db="EMBL/GenBank/DDBJ databases">
        <title>Genome assemblies of two species of porcelain crab, Petrolisthes cinctipes and Petrolisthes manimaculis (Anomura: Porcellanidae).</title>
        <authorList>
            <person name="Angst P."/>
        </authorList>
    </citation>
    <scope>NUCLEOTIDE SEQUENCE</scope>
    <source>
        <strain evidence="2">PB745_02</strain>
        <tissue evidence="2">Gill</tissue>
    </source>
</reference>
<protein>
    <submittedName>
        <fullName evidence="2">Uncharacterized protein</fullName>
    </submittedName>
</protein>
<sequence>MMKVVVVMLLLQELVSADMTSIKSRKVVPVMPEKISRCELEKEELILPTLQVCASFCSLNNDCNLFCMNGTVCSLYNAKVSTWWSGVTPGITVSYDVCYTTWYLENNLTPFIALTTASAPLSIHRDKQFLANGFMCLNMDHFCYISQRVSFPYWRADLGAFRRVTLIIIITRPGTLSQFEMIEISLGNSSDYNNPLFASYTGPAPPMSNINFQPQNPVTGRYLQVQSKLPISTNMAMCDIQIFS</sequence>
<dbReference type="Gene3D" id="2.60.120.260">
    <property type="entry name" value="Galactose-binding domain-like"/>
    <property type="match status" value="1"/>
</dbReference>
<name>A0AAE1NRW3_9EUCA</name>
<proteinExistence type="predicted"/>
<evidence type="ECO:0000256" key="1">
    <source>
        <dbReference type="SAM" id="SignalP"/>
    </source>
</evidence>
<feature type="signal peptide" evidence="1">
    <location>
        <begin position="1"/>
        <end position="17"/>
    </location>
</feature>
<feature type="chain" id="PRO_5042285606" evidence="1">
    <location>
        <begin position="18"/>
        <end position="244"/>
    </location>
</feature>
<comment type="caution">
    <text evidence="2">The sequence shown here is derived from an EMBL/GenBank/DDBJ whole genome shotgun (WGS) entry which is preliminary data.</text>
</comment>
<keyword evidence="3" id="KW-1185">Reference proteome</keyword>
<gene>
    <name evidence="2" type="ORF">Pmani_033132</name>
</gene>
<evidence type="ECO:0000313" key="3">
    <source>
        <dbReference type="Proteomes" id="UP001292094"/>
    </source>
</evidence>
<dbReference type="EMBL" id="JAWZYT010004335">
    <property type="protein sequence ID" value="KAK4294222.1"/>
    <property type="molecule type" value="Genomic_DNA"/>
</dbReference>
<dbReference type="Proteomes" id="UP001292094">
    <property type="component" value="Unassembled WGS sequence"/>
</dbReference>
<organism evidence="2 3">
    <name type="scientific">Petrolisthes manimaculis</name>
    <dbReference type="NCBI Taxonomy" id="1843537"/>
    <lineage>
        <taxon>Eukaryota</taxon>
        <taxon>Metazoa</taxon>
        <taxon>Ecdysozoa</taxon>
        <taxon>Arthropoda</taxon>
        <taxon>Crustacea</taxon>
        <taxon>Multicrustacea</taxon>
        <taxon>Malacostraca</taxon>
        <taxon>Eumalacostraca</taxon>
        <taxon>Eucarida</taxon>
        <taxon>Decapoda</taxon>
        <taxon>Pleocyemata</taxon>
        <taxon>Anomura</taxon>
        <taxon>Galatheoidea</taxon>
        <taxon>Porcellanidae</taxon>
        <taxon>Petrolisthes</taxon>
    </lineage>
</organism>
<keyword evidence="1" id="KW-0732">Signal</keyword>
<dbReference type="AlphaFoldDB" id="A0AAE1NRW3"/>
<dbReference type="SUPFAM" id="SSF49785">
    <property type="entry name" value="Galactose-binding domain-like"/>
    <property type="match status" value="1"/>
</dbReference>
<evidence type="ECO:0000313" key="2">
    <source>
        <dbReference type="EMBL" id="KAK4294222.1"/>
    </source>
</evidence>